<sequence>MHRLTDKILDVVVANSIVPLDIVLVKTLTFCPKTLIILNRQLSFESKIWPKIVDNLGLFLKKYSLPIRARLKLLFC</sequence>
<comment type="caution">
    <text evidence="1">The sequence shown here is derived from an EMBL/GenBank/DDBJ whole genome shotgun (WGS) entry which is preliminary data.</text>
</comment>
<proteinExistence type="predicted"/>
<organism evidence="1 2">
    <name type="scientific">Candidatus Veblenbacteria bacterium RIFOXYC1_FULL_42_9</name>
    <dbReference type="NCBI Taxonomy" id="1802427"/>
    <lineage>
        <taxon>Bacteria</taxon>
        <taxon>Candidatus Vebleniibacteriota</taxon>
    </lineage>
</organism>
<dbReference type="EMBL" id="MHTD01000031">
    <property type="protein sequence ID" value="OHA55497.1"/>
    <property type="molecule type" value="Genomic_DNA"/>
</dbReference>
<gene>
    <name evidence="1" type="ORF">A2429_00705</name>
</gene>
<reference evidence="1 2" key="1">
    <citation type="journal article" date="2016" name="Nat. Commun.">
        <title>Thousands of microbial genomes shed light on interconnected biogeochemical processes in an aquifer system.</title>
        <authorList>
            <person name="Anantharaman K."/>
            <person name="Brown C.T."/>
            <person name="Hug L.A."/>
            <person name="Sharon I."/>
            <person name="Castelle C.J."/>
            <person name="Probst A.J."/>
            <person name="Thomas B.C."/>
            <person name="Singh A."/>
            <person name="Wilkins M.J."/>
            <person name="Karaoz U."/>
            <person name="Brodie E.L."/>
            <person name="Williams K.H."/>
            <person name="Hubbard S.S."/>
            <person name="Banfield J.F."/>
        </authorList>
    </citation>
    <scope>NUCLEOTIDE SEQUENCE [LARGE SCALE GENOMIC DNA]</scope>
</reference>
<dbReference type="Proteomes" id="UP000178199">
    <property type="component" value="Unassembled WGS sequence"/>
</dbReference>
<evidence type="ECO:0000313" key="2">
    <source>
        <dbReference type="Proteomes" id="UP000178199"/>
    </source>
</evidence>
<dbReference type="AlphaFoldDB" id="A0A1G2Q4K8"/>
<protein>
    <submittedName>
        <fullName evidence="1">Uncharacterized protein</fullName>
    </submittedName>
</protein>
<name>A0A1G2Q4K8_9BACT</name>
<evidence type="ECO:0000313" key="1">
    <source>
        <dbReference type="EMBL" id="OHA55497.1"/>
    </source>
</evidence>
<accession>A0A1G2Q4K8</accession>